<feature type="compositionally biased region" description="Pro residues" evidence="2">
    <location>
        <begin position="526"/>
        <end position="546"/>
    </location>
</feature>
<dbReference type="AlphaFoldDB" id="A0A8H6BJJ9"/>
<feature type="compositionally biased region" description="Pro residues" evidence="2">
    <location>
        <begin position="338"/>
        <end position="349"/>
    </location>
</feature>
<dbReference type="InterPro" id="IPR003124">
    <property type="entry name" value="WH2_dom"/>
</dbReference>
<feature type="compositionally biased region" description="Low complexity" evidence="2">
    <location>
        <begin position="547"/>
        <end position="556"/>
    </location>
</feature>
<dbReference type="GO" id="GO:0071933">
    <property type="term" value="F:Arp2/3 complex binding"/>
    <property type="evidence" value="ECO:0007669"/>
    <property type="project" value="UniProtKB-ARBA"/>
</dbReference>
<feature type="compositionally biased region" description="Low complexity" evidence="2">
    <location>
        <begin position="295"/>
        <end position="312"/>
    </location>
</feature>
<dbReference type="Pfam" id="PF00568">
    <property type="entry name" value="WH1"/>
    <property type="match status" value="1"/>
</dbReference>
<dbReference type="CDD" id="cd01205">
    <property type="entry name" value="EVH1_WASP-like"/>
    <property type="match status" value="1"/>
</dbReference>
<evidence type="ECO:0000259" key="3">
    <source>
        <dbReference type="PROSITE" id="PS50229"/>
    </source>
</evidence>
<dbReference type="InterPro" id="IPR011993">
    <property type="entry name" value="PH-like_dom_sf"/>
</dbReference>
<dbReference type="GO" id="GO:0003779">
    <property type="term" value="F:actin binding"/>
    <property type="evidence" value="ECO:0007669"/>
    <property type="project" value="InterPro"/>
</dbReference>
<dbReference type="SUPFAM" id="SSF50729">
    <property type="entry name" value="PH domain-like"/>
    <property type="match status" value="1"/>
</dbReference>
<feature type="compositionally biased region" description="Low complexity" evidence="2">
    <location>
        <begin position="271"/>
        <end position="281"/>
    </location>
</feature>
<dbReference type="InterPro" id="IPR000697">
    <property type="entry name" value="WH1/EVH1_dom"/>
</dbReference>
<evidence type="ECO:0000259" key="4">
    <source>
        <dbReference type="PROSITE" id="PS51082"/>
    </source>
</evidence>
<feature type="domain" description="WH2" evidence="4">
    <location>
        <begin position="563"/>
        <end position="582"/>
    </location>
</feature>
<dbReference type="InterPro" id="IPR033927">
    <property type="entry name" value="WASPfam_EVH1"/>
</dbReference>
<gene>
    <name evidence="5" type="ORF">HII12_002359</name>
</gene>
<dbReference type="Proteomes" id="UP000568158">
    <property type="component" value="Unassembled WGS sequence"/>
</dbReference>
<feature type="compositionally biased region" description="Polar residues" evidence="2">
    <location>
        <begin position="423"/>
        <end position="435"/>
    </location>
</feature>
<feature type="compositionally biased region" description="Polar residues" evidence="2">
    <location>
        <begin position="598"/>
        <end position="608"/>
    </location>
</feature>
<dbReference type="GO" id="GO:0045010">
    <property type="term" value="P:actin nucleation"/>
    <property type="evidence" value="ECO:0007669"/>
    <property type="project" value="UniProtKB-ARBA"/>
</dbReference>
<dbReference type="Gene3D" id="2.30.29.30">
    <property type="entry name" value="Pleckstrin-homology domain (PH domain)/Phosphotyrosine-binding domain (PTB)"/>
    <property type="match status" value="1"/>
</dbReference>
<dbReference type="SMART" id="SM00461">
    <property type="entry name" value="WH1"/>
    <property type="match status" value="1"/>
</dbReference>
<reference evidence="5 6" key="1">
    <citation type="journal article" date="2020" name="Appl. Microbiol. Biotechnol.">
        <title>Targeted gene deletion in Brettanomyces bruxellensis with an expression-free CRISPR-Cas9 system.</title>
        <authorList>
            <person name="Varela C."/>
            <person name="Bartel C."/>
            <person name="Onetto C."/>
            <person name="Borneman A."/>
        </authorList>
    </citation>
    <scope>NUCLEOTIDE SEQUENCE [LARGE SCALE GENOMIC DNA]</scope>
    <source>
        <strain evidence="5 6">AWRI1613</strain>
    </source>
</reference>
<evidence type="ECO:0000256" key="1">
    <source>
        <dbReference type="ARBA" id="ARBA00022553"/>
    </source>
</evidence>
<evidence type="ECO:0008006" key="7">
    <source>
        <dbReference type="Google" id="ProtNLM"/>
    </source>
</evidence>
<name>A0A8H6BJJ9_DEKBR</name>
<keyword evidence="1" id="KW-0597">Phosphoprotein</keyword>
<feature type="compositionally biased region" description="Low complexity" evidence="2">
    <location>
        <begin position="484"/>
        <end position="500"/>
    </location>
</feature>
<feature type="compositionally biased region" description="Pro residues" evidence="2">
    <location>
        <begin position="393"/>
        <end position="409"/>
    </location>
</feature>
<feature type="compositionally biased region" description="Pro residues" evidence="2">
    <location>
        <begin position="501"/>
        <end position="514"/>
    </location>
</feature>
<feature type="domain" description="WH1" evidence="3">
    <location>
        <begin position="16"/>
        <end position="127"/>
    </location>
</feature>
<feature type="compositionally biased region" description="Basic and acidic residues" evidence="2">
    <location>
        <begin position="580"/>
        <end position="589"/>
    </location>
</feature>
<evidence type="ECO:0000313" key="6">
    <source>
        <dbReference type="Proteomes" id="UP000568158"/>
    </source>
</evidence>
<feature type="compositionally biased region" description="Low complexity" evidence="2">
    <location>
        <begin position="438"/>
        <end position="453"/>
    </location>
</feature>
<proteinExistence type="predicted"/>
<dbReference type="PROSITE" id="PS50229">
    <property type="entry name" value="WH1"/>
    <property type="match status" value="1"/>
</dbReference>
<feature type="compositionally biased region" description="Low complexity" evidence="2">
    <location>
        <begin position="326"/>
        <end position="337"/>
    </location>
</feature>
<dbReference type="FunFam" id="2.30.29.30:FF:000281">
    <property type="entry name" value="Actin associated protein"/>
    <property type="match status" value="1"/>
</dbReference>
<feature type="compositionally biased region" description="Pro residues" evidence="2">
    <location>
        <begin position="366"/>
        <end position="375"/>
    </location>
</feature>
<dbReference type="EMBL" id="JABCYN010000023">
    <property type="protein sequence ID" value="KAF6012836.1"/>
    <property type="molecule type" value="Genomic_DNA"/>
</dbReference>
<evidence type="ECO:0000256" key="2">
    <source>
        <dbReference type="SAM" id="MobiDB-lite"/>
    </source>
</evidence>
<feature type="compositionally biased region" description="Pro residues" evidence="2">
    <location>
        <begin position="474"/>
        <end position="483"/>
    </location>
</feature>
<organism evidence="5 6">
    <name type="scientific">Dekkera bruxellensis</name>
    <name type="common">Brettanomyces custersii</name>
    <dbReference type="NCBI Taxonomy" id="5007"/>
    <lineage>
        <taxon>Eukaryota</taxon>
        <taxon>Fungi</taxon>
        <taxon>Dikarya</taxon>
        <taxon>Ascomycota</taxon>
        <taxon>Saccharomycotina</taxon>
        <taxon>Pichiomycetes</taxon>
        <taxon>Pichiales</taxon>
        <taxon>Pichiaceae</taxon>
        <taxon>Brettanomyces</taxon>
    </lineage>
</organism>
<evidence type="ECO:0000313" key="5">
    <source>
        <dbReference type="EMBL" id="KAF6012836.1"/>
    </source>
</evidence>
<sequence length="642" mass="68561">MTILTSEDKEKIKRAIPKASNKIIDATAARLYIAYPDTNVWKFTGLSGAIVFSDDLVGHTFFLKMVDIHGNRGVLWDQELYVDFQYNQDRLFFHTFELDECLAGLLFEDKKDAQHFYKRVAYREKYGSKQTLHNKKAIELKKKPSADANERKIGLRGDLSQSTSANDGISNEQRIRRAHGVIYYDKEPPPEWRSFYKELESVGIKESMIAENREFIKDYISKHGGPLVGLEPPIPRKYMYKTVESDVASRKSSVSSSTRRKKAPPPPPPAAGGISSSSVSSLAKNPESAASSQHSASPDPFAAPSSAATTSPQKHFVPPLPASVHQQQQLQQQTPQPFARPLPPQPGLPPRNGTVPTLPVRATANAPPPPPPPRNSNPTSQILPQNASRRSAAPPPPPPRRTGPPPPPSRNTTHKILTPPPSQRQSATQQPTFAATSPPRTTFPAAQPTQQTQYGYSRPAVQAPVASPQSVAIPTPPPPPPAFPASSVAANSLSSAIPAAPAAPPAPLAPPLPPTGQQGGNSAIPAAPPAPPAPTTPSAPPAPPAPTTSSSNSAPALPQVDSGREALLASIRGAGIQSLRKTDKTHLDRPSPLLQKKSGASEQVSSPGATPGQPGNLADALAVALKARKDKVSQSDDEDDDW</sequence>
<comment type="caution">
    <text evidence="5">The sequence shown here is derived from an EMBL/GenBank/DDBJ whole genome shotgun (WGS) entry which is preliminary data.</text>
</comment>
<dbReference type="PROSITE" id="PS51082">
    <property type="entry name" value="WH2"/>
    <property type="match status" value="1"/>
</dbReference>
<feature type="region of interest" description="Disordered" evidence="2">
    <location>
        <begin position="242"/>
        <end position="617"/>
    </location>
</feature>
<protein>
    <recommendedName>
        <fullName evidence="7">WH1-domain-containing protein</fullName>
    </recommendedName>
</protein>
<dbReference type="GO" id="GO:0030479">
    <property type="term" value="C:actin cortical patch"/>
    <property type="evidence" value="ECO:0007669"/>
    <property type="project" value="UniProtKB-ARBA"/>
</dbReference>
<accession>A0A8H6BJJ9</accession>